<name>A0ABS9D516_9ALTE</name>
<dbReference type="InterPro" id="IPR029058">
    <property type="entry name" value="AB_hydrolase_fold"/>
</dbReference>
<dbReference type="EMBL" id="JAKGAS010000003">
    <property type="protein sequence ID" value="MCF2948033.1"/>
    <property type="molecule type" value="Genomic_DNA"/>
</dbReference>
<sequence length="656" mass="74310">MLSRLTVFVFFTYLVQLSALATPLPVEHFANLPDVSNLSLSPNGKKLVSFVRIDAAGNKGIAIQVTQLKTGKQDFVLFTDNTKYFLNNVNWKDDKTLLVTTMYPSERDTWTGVSQLRYKTREFRLLIINTETGEVSPPFGPNYLKKYKILPNVLSQVVDTLPNDPDHILMSIPSISAGFPSWPIVIKLNINTLHKTTVQNAEIKTSVWATDSQHRVRISVKQDNELISNNIRDIKTDTWRELWPYEMFTKEEVNVLGFDKDPNVIYVSAYHNDYKAVFKVDLNDKELTRELVYADANYDVNGQLVYSKKDQRILGIGSGKEEGTKFIDPTFSSIQASVDKALPNKRNFIYSITQDENKYLVYSTGPTESGTYYIGTRNPTSLNAIAYRYNKLSPDTLSNVTKMEYKARDGLSIEAYLTLPKNVKAQNLPTLMFPHGGPIGRDSKSFDYWAQFFANRGYAVLQMNFRGSSGQGLTFRNSGLKKWGKEMQDDIQDGALALIKQGITDPNRICIVGASYGGYASLMGIVKTPDFYQCAISVNGVSNVFDLVKDNRVFWQSYNVVDEQIGNDNQTLREISPVNYADKIKVPVLLIHGELDRQVDIKHSYQMRDALQKANKEVIFIEQAGEDHYLSSEKMRVQAFKAMDAFLNDNLPVIKK</sequence>
<dbReference type="Pfam" id="PF00326">
    <property type="entry name" value="Peptidase_S9"/>
    <property type="match status" value="1"/>
</dbReference>
<dbReference type="SUPFAM" id="SSF53474">
    <property type="entry name" value="alpha/beta-Hydrolases"/>
    <property type="match status" value="1"/>
</dbReference>
<evidence type="ECO:0000313" key="4">
    <source>
        <dbReference type="EMBL" id="MCF2948033.1"/>
    </source>
</evidence>
<evidence type="ECO:0000313" key="5">
    <source>
        <dbReference type="Proteomes" id="UP001521137"/>
    </source>
</evidence>
<feature type="chain" id="PRO_5045129980" evidence="2">
    <location>
        <begin position="22"/>
        <end position="656"/>
    </location>
</feature>
<accession>A0ABS9D516</accession>
<protein>
    <submittedName>
        <fullName evidence="4">S9 family peptidase</fullName>
    </submittedName>
</protein>
<comment type="caution">
    <text evidence="4">The sequence shown here is derived from an EMBL/GenBank/DDBJ whole genome shotgun (WGS) entry which is preliminary data.</text>
</comment>
<evidence type="ECO:0000256" key="1">
    <source>
        <dbReference type="ARBA" id="ARBA00022801"/>
    </source>
</evidence>
<dbReference type="InterPro" id="IPR001375">
    <property type="entry name" value="Peptidase_S9_cat"/>
</dbReference>
<evidence type="ECO:0000256" key="2">
    <source>
        <dbReference type="SAM" id="SignalP"/>
    </source>
</evidence>
<dbReference type="RefSeq" id="WP_235311592.1">
    <property type="nucleotide sequence ID" value="NZ_JAKGAS010000003.1"/>
</dbReference>
<dbReference type="Gene3D" id="3.40.50.1820">
    <property type="entry name" value="alpha/beta hydrolase"/>
    <property type="match status" value="1"/>
</dbReference>
<keyword evidence="1" id="KW-0378">Hydrolase</keyword>
<keyword evidence="2" id="KW-0732">Signal</keyword>
<dbReference type="PANTHER" id="PTHR42776:SF27">
    <property type="entry name" value="DIPEPTIDYL PEPTIDASE FAMILY MEMBER 6"/>
    <property type="match status" value="1"/>
</dbReference>
<gene>
    <name evidence="4" type="ORF">L0668_07945</name>
</gene>
<organism evidence="4 5">
    <name type="scientific">Paraglaciecola algarum</name>
    <dbReference type="NCBI Taxonomy" id="3050085"/>
    <lineage>
        <taxon>Bacteria</taxon>
        <taxon>Pseudomonadati</taxon>
        <taxon>Pseudomonadota</taxon>
        <taxon>Gammaproteobacteria</taxon>
        <taxon>Alteromonadales</taxon>
        <taxon>Alteromonadaceae</taxon>
        <taxon>Paraglaciecola</taxon>
    </lineage>
</organism>
<keyword evidence="5" id="KW-1185">Reference proteome</keyword>
<evidence type="ECO:0000259" key="3">
    <source>
        <dbReference type="Pfam" id="PF00326"/>
    </source>
</evidence>
<dbReference type="Proteomes" id="UP001521137">
    <property type="component" value="Unassembled WGS sequence"/>
</dbReference>
<feature type="signal peptide" evidence="2">
    <location>
        <begin position="1"/>
        <end position="21"/>
    </location>
</feature>
<reference evidence="4 5" key="1">
    <citation type="submission" date="2022-01" db="EMBL/GenBank/DDBJ databases">
        <title>Paraglaciecola sp. G1-23.</title>
        <authorList>
            <person name="Jin M.S."/>
            <person name="Han D.M."/>
            <person name="Kim H.M."/>
            <person name="Jeon C.O."/>
        </authorList>
    </citation>
    <scope>NUCLEOTIDE SEQUENCE [LARGE SCALE GENOMIC DNA]</scope>
    <source>
        <strain evidence="4 5">G1-23</strain>
    </source>
</reference>
<dbReference type="SUPFAM" id="SSF82171">
    <property type="entry name" value="DPP6 N-terminal domain-like"/>
    <property type="match status" value="1"/>
</dbReference>
<proteinExistence type="predicted"/>
<dbReference type="PANTHER" id="PTHR42776">
    <property type="entry name" value="SERINE PEPTIDASE S9 FAMILY MEMBER"/>
    <property type="match status" value="1"/>
</dbReference>
<feature type="domain" description="Peptidase S9 prolyl oligopeptidase catalytic" evidence="3">
    <location>
        <begin position="445"/>
        <end position="651"/>
    </location>
</feature>